<feature type="region of interest" description="Disordered" evidence="1">
    <location>
        <begin position="87"/>
        <end position="118"/>
    </location>
</feature>
<feature type="domain" description="PPM-type phosphatase" evidence="2">
    <location>
        <begin position="251"/>
        <end position="498"/>
    </location>
</feature>
<comment type="caution">
    <text evidence="3">The sequence shown here is derived from an EMBL/GenBank/DDBJ whole genome shotgun (WGS) entry which is preliminary data.</text>
</comment>
<name>A0ABT0SPN8_9GAMM</name>
<accession>A0ABT0SPN8</accession>
<organism evidence="3 4">
    <name type="scientific">Halomonas llamarensis</name>
    <dbReference type="NCBI Taxonomy" id="2945104"/>
    <lineage>
        <taxon>Bacteria</taxon>
        <taxon>Pseudomonadati</taxon>
        <taxon>Pseudomonadota</taxon>
        <taxon>Gammaproteobacteria</taxon>
        <taxon>Oceanospirillales</taxon>
        <taxon>Halomonadaceae</taxon>
        <taxon>Halomonas</taxon>
    </lineage>
</organism>
<evidence type="ECO:0000259" key="2">
    <source>
        <dbReference type="Pfam" id="PF13672"/>
    </source>
</evidence>
<dbReference type="InterPro" id="IPR001932">
    <property type="entry name" value="PPM-type_phosphatase-like_dom"/>
</dbReference>
<dbReference type="SUPFAM" id="SSF81606">
    <property type="entry name" value="PP2C-like"/>
    <property type="match status" value="1"/>
</dbReference>
<reference evidence="3" key="1">
    <citation type="submission" date="2022-05" db="EMBL/GenBank/DDBJ databases">
        <title>Halomonas geminus sp. nov. and Halomonas llamarensis sp. nov. isolated from high-altitude salars of the Atacama Desert.</title>
        <authorList>
            <person name="Hintersatz C."/>
            <person name="Rojas L.A."/>
            <person name="Wei T.-S."/>
            <person name="Kutschke S."/>
            <person name="Lehmann F."/>
            <person name="Jain R."/>
            <person name="Pollmann K."/>
        </authorList>
    </citation>
    <scope>NUCLEOTIDE SEQUENCE</scope>
    <source>
        <strain evidence="3">ATCHA</strain>
    </source>
</reference>
<protein>
    <submittedName>
        <fullName evidence="3">Protein phosphatase 2C domain-containing protein</fullName>
    </submittedName>
</protein>
<dbReference type="EMBL" id="JAMJPJ010000008">
    <property type="protein sequence ID" value="MCL7929770.1"/>
    <property type="molecule type" value="Genomic_DNA"/>
</dbReference>
<dbReference type="Gene3D" id="3.60.40.10">
    <property type="entry name" value="PPM-type phosphatase domain"/>
    <property type="match status" value="1"/>
</dbReference>
<evidence type="ECO:0000313" key="4">
    <source>
        <dbReference type="Proteomes" id="UP001165308"/>
    </source>
</evidence>
<dbReference type="Pfam" id="PF13672">
    <property type="entry name" value="PP2C_2"/>
    <property type="match status" value="1"/>
</dbReference>
<keyword evidence="4" id="KW-1185">Reference proteome</keyword>
<dbReference type="Proteomes" id="UP001165308">
    <property type="component" value="Unassembled WGS sequence"/>
</dbReference>
<dbReference type="InterPro" id="IPR036457">
    <property type="entry name" value="PPM-type-like_dom_sf"/>
</dbReference>
<evidence type="ECO:0000256" key="1">
    <source>
        <dbReference type="SAM" id="MobiDB-lite"/>
    </source>
</evidence>
<proteinExistence type="predicted"/>
<evidence type="ECO:0000313" key="3">
    <source>
        <dbReference type="EMBL" id="MCL7929770.1"/>
    </source>
</evidence>
<dbReference type="RefSeq" id="WP_250080780.1">
    <property type="nucleotide sequence ID" value="NZ_JAMJPJ010000008.1"/>
</dbReference>
<sequence length="535" mass="57777">MKHSQDYYRRVINSLFGVPGQRVKDHVMDQVLNETEAAALIDEFYDRFNDVMLVHFNQAKEDGTKAKEAGHASTPGLPICNSEECEVSEHHNANSGNAPQDRSADAPIQPGDIPSEAPAEAPVPIVASRAESLPNGRSGQPYDVCLDELLDDLPAKLQLEDDGGSNLSLSDDRRLQGTPTAQGAHQLEVQGLDEQGETILQLTLKLALIPSSRDLWKNLPSDPDVPYAKPDEEVDRLSGGDGWQMAMGSQRGRSHAHRGGQRDDHGTIARATTGWNVLIVGDGAGSCDYARQGSLLATTVARDKLLSSLAANEGAALEAAALAWWKGGDRSRMSQALLVPLQQTMITAVHAGHRAIAEEAKASGHPAKAFSTTLLLALHKETPDGHIVVTFGIGDGAVAALYEDRQAQMLNTADSGQHAGQTRFLDAPLFQEAEGLYQRVKINVFSSLEALIVATDGLTDPKFTSDNDMHDGESWWTLYDELAPALSAPNDDSERDPLQDYLSFFVERHHDDRTLAVLYRDSVASAVMGGAEITA</sequence>
<gene>
    <name evidence="3" type="ORF">M8006_07195</name>
</gene>